<name>A0A4U8UKQ4_STECR</name>
<comment type="caution">
    <text evidence="1">The sequence shown here is derived from an EMBL/GenBank/DDBJ whole genome shotgun (WGS) entry which is preliminary data.</text>
</comment>
<dbReference type="EMBL" id="AZBU02000001">
    <property type="protein sequence ID" value="TMS33396.1"/>
    <property type="molecule type" value="Genomic_DNA"/>
</dbReference>
<accession>A0A4U8UKQ4</accession>
<dbReference type="AlphaFoldDB" id="A0A4U8UKQ4"/>
<organism evidence="1 2">
    <name type="scientific">Steinernema carpocapsae</name>
    <name type="common">Entomopathogenic nematode</name>
    <dbReference type="NCBI Taxonomy" id="34508"/>
    <lineage>
        <taxon>Eukaryota</taxon>
        <taxon>Metazoa</taxon>
        <taxon>Ecdysozoa</taxon>
        <taxon>Nematoda</taxon>
        <taxon>Chromadorea</taxon>
        <taxon>Rhabditida</taxon>
        <taxon>Tylenchina</taxon>
        <taxon>Panagrolaimomorpha</taxon>
        <taxon>Strongyloidoidea</taxon>
        <taxon>Steinernematidae</taxon>
        <taxon>Steinernema</taxon>
    </lineage>
</organism>
<gene>
    <name evidence="1" type="ORF">L596_001140</name>
</gene>
<keyword evidence="2" id="KW-1185">Reference proteome</keyword>
<dbReference type="Proteomes" id="UP000298663">
    <property type="component" value="Unassembled WGS sequence"/>
</dbReference>
<reference evidence="1 2" key="2">
    <citation type="journal article" date="2019" name="G3 (Bethesda)">
        <title>Hybrid Assembly of the Genome of the Entomopathogenic Nematode Steinernema carpocapsae Identifies the X-Chromosome.</title>
        <authorList>
            <person name="Serra L."/>
            <person name="Macchietto M."/>
            <person name="Macias-Munoz A."/>
            <person name="McGill C.J."/>
            <person name="Rodriguez I.M."/>
            <person name="Rodriguez B."/>
            <person name="Murad R."/>
            <person name="Mortazavi A."/>
        </authorList>
    </citation>
    <scope>NUCLEOTIDE SEQUENCE [LARGE SCALE GENOMIC DNA]</scope>
    <source>
        <strain evidence="1 2">ALL</strain>
    </source>
</reference>
<evidence type="ECO:0000313" key="1">
    <source>
        <dbReference type="EMBL" id="TMS33396.1"/>
    </source>
</evidence>
<protein>
    <submittedName>
        <fullName evidence="1">Uncharacterized protein</fullName>
    </submittedName>
</protein>
<sequence>MYSNVDYHRTVILEPALTNAPQDAFLKPLSTIINFPTNLLNRHKQSRNAGCYFDIYRPLTIFISFHKL</sequence>
<evidence type="ECO:0000313" key="2">
    <source>
        <dbReference type="Proteomes" id="UP000298663"/>
    </source>
</evidence>
<proteinExistence type="predicted"/>
<reference evidence="1 2" key="1">
    <citation type="journal article" date="2015" name="Genome Biol.">
        <title>Comparative genomics of Steinernema reveals deeply conserved gene regulatory networks.</title>
        <authorList>
            <person name="Dillman A.R."/>
            <person name="Macchietto M."/>
            <person name="Porter C.F."/>
            <person name="Rogers A."/>
            <person name="Williams B."/>
            <person name="Antoshechkin I."/>
            <person name="Lee M.M."/>
            <person name="Goodwin Z."/>
            <person name="Lu X."/>
            <person name="Lewis E.E."/>
            <person name="Goodrich-Blair H."/>
            <person name="Stock S.P."/>
            <person name="Adams B.J."/>
            <person name="Sternberg P.W."/>
            <person name="Mortazavi A."/>
        </authorList>
    </citation>
    <scope>NUCLEOTIDE SEQUENCE [LARGE SCALE GENOMIC DNA]</scope>
    <source>
        <strain evidence="1 2">ALL</strain>
    </source>
</reference>